<comment type="caution">
    <text evidence="1">The sequence shown here is derived from an EMBL/GenBank/DDBJ whole genome shotgun (WGS) entry which is preliminary data.</text>
</comment>
<evidence type="ECO:0000313" key="1">
    <source>
        <dbReference type="EMBL" id="KAK3690751.1"/>
    </source>
</evidence>
<keyword evidence="2" id="KW-1185">Reference proteome</keyword>
<organism evidence="1 2">
    <name type="scientific">Vermiconidia calcicola</name>
    <dbReference type="NCBI Taxonomy" id="1690605"/>
    <lineage>
        <taxon>Eukaryota</taxon>
        <taxon>Fungi</taxon>
        <taxon>Dikarya</taxon>
        <taxon>Ascomycota</taxon>
        <taxon>Pezizomycotina</taxon>
        <taxon>Dothideomycetes</taxon>
        <taxon>Dothideomycetidae</taxon>
        <taxon>Mycosphaerellales</taxon>
        <taxon>Extremaceae</taxon>
        <taxon>Vermiconidia</taxon>
    </lineage>
</organism>
<proteinExistence type="predicted"/>
<dbReference type="EMBL" id="JAUTXU010000281">
    <property type="protein sequence ID" value="KAK3690751.1"/>
    <property type="molecule type" value="Genomic_DNA"/>
</dbReference>
<protein>
    <submittedName>
        <fullName evidence="1">Drs2 neo1 protein</fullName>
    </submittedName>
</protein>
<accession>A0ACC3MFI9</accession>
<name>A0ACC3MFI9_9PEZI</name>
<sequence length="1348" mass="153262">MSRKEGAESVEKAARTSEIPPPAPTPIHEEREQWFQHHIKLPTKRLYKAFILELLLRQKPLPPSRNGRHIPLRVAHDKALVDERRDHAYISNSIRSSRYTIWDFLPKQFFFQATRLANFYFICIGIPQAIPGFSTTGNYTTILPLCFFLLLTICKEGYDDFRRHRLDKTENNTYATVLRSKHQESYTEALGSSPKTSYTQRDPDEDEEAEWARIKWHNIKVGDVLKLKRNDPVPADVVLLSASGDDGLAYVETMALDGETNLKTRQAPHALRSCHAITGLKATNAEIVAEDPNRNLYDFNGSVVVDQSTFPLTLNEVILRGSVLRNTQSVIGIVVNTGEECKIRMNANHHPKAKKPRLERYTNQVVLVLIFYVVVLSVGCSGGYLLWHDSTEKQSWYLNNAYVPFKQIIVGFLIMFNNIIPLALYISLEIVKVGQMLMVSGDMEMYDEETNTPMTCNTNTILENLGQVSYVLSDKTGTLTENVMKFRGISVAGTAWMHWSDAEEARQTGVDQGLQQSSLVVRKSAEHAKAAYDRDHDGGGIVVSEKELSRPALNRRSTDRGRHNEHIRGTTKDLLRHIRSHPDSRFSRKTREFILAIALCHTALPEIQQDGMELDFQASSPDELALVRAAQDLGFLVISRSTQSITLREVDMKGQEQQHVYRILDVIEFSSKRKRMSIIVRSPDGKILLICKGADSVIVPLLKQAALAVRKSHEVRRSVQIERDLQRKSEQHTPRNSFGGRPSLTVRRRSSMDIRPEQKRNTLDVPNWDRPLRPSLDRRSTEQGRLSGLDDFSLPDDAQIFSNTFKHLDDFATEGLRTLLFAQKELSEDEYTSWKKLYQDATTALVNRQERIEAAGDIVERGLTLLGASAIEDKLQKGVPETIDKLRRANMKIWMLTGDKRETAINIAHSARICQPDSEVFIIDATKGDLEGQLRDITDELLPGSFHSVAVIDGHTLTELENNPAATDLFYSLISTIDSVICCRASPAQKATIVKGIRARMFGLTLAIGDGANDIAMITASHVGIGISGKEGLQASRVADFSIAQFRFLQRLLLVHGRWNYDRTAKFILWTYWKEMFFYMVQELYQRYNGYSGSSLYENWSLTVLNTLFTSLCVIVPGMFEQDLAADTLLAIPEMYVYGQRNQGLNVPQFIAWMALGALQGILVWFIPWALYGKLNVMGDNGTFAIGNMCFTLAIMWTNIKLLLLETQYKTLIVGVSFAITTSGWYAWIAFLSFAYSDNLSPFDIKHSLEKDYGKDPNWWLVLLVTLAVLVAIELVWKTLRRDMALAGWWSLWRRWRHDSDNAKNPEELDLEVWQEMQREPAIREKLKRLARDDVTEREVGERNYARE</sequence>
<gene>
    <name evidence="1" type="primary">DNF3_4</name>
    <name evidence="1" type="ORF">LTR37_019017</name>
</gene>
<evidence type="ECO:0000313" key="2">
    <source>
        <dbReference type="Proteomes" id="UP001281147"/>
    </source>
</evidence>
<dbReference type="Proteomes" id="UP001281147">
    <property type="component" value="Unassembled WGS sequence"/>
</dbReference>
<reference evidence="1" key="1">
    <citation type="submission" date="2023-07" db="EMBL/GenBank/DDBJ databases">
        <title>Black Yeasts Isolated from many extreme environments.</title>
        <authorList>
            <person name="Coleine C."/>
            <person name="Stajich J.E."/>
            <person name="Selbmann L."/>
        </authorList>
    </citation>
    <scope>NUCLEOTIDE SEQUENCE</scope>
    <source>
        <strain evidence="1">CCFEE 5714</strain>
    </source>
</reference>